<keyword evidence="9" id="KW-0653">Protein transport</keyword>
<feature type="domain" description="RanBP2-type" evidence="21">
    <location>
        <begin position="718"/>
        <end position="749"/>
    </location>
</feature>
<keyword evidence="7" id="KW-0509">mRNA transport</keyword>
<feature type="region of interest" description="Disordered" evidence="20">
    <location>
        <begin position="973"/>
        <end position="993"/>
    </location>
</feature>
<feature type="region of interest" description="Disordered" evidence="20">
    <location>
        <begin position="1237"/>
        <end position="1271"/>
    </location>
</feature>
<feature type="region of interest" description="Disordered" evidence="20">
    <location>
        <begin position="494"/>
        <end position="546"/>
    </location>
</feature>
<protein>
    <recommendedName>
        <fullName evidence="16">Nuclear pore complex protein Nup153</fullName>
    </recommendedName>
    <alternativeName>
        <fullName evidence="18">153 kDa nucleoporin</fullName>
    </alternativeName>
    <alternativeName>
        <fullName evidence="17">Nucleoporin Nup153</fullName>
    </alternativeName>
</protein>
<proteinExistence type="inferred from homology"/>
<evidence type="ECO:0000313" key="22">
    <source>
        <dbReference type="EMBL" id="KAJ6217728.1"/>
    </source>
</evidence>
<feature type="compositionally biased region" description="Basic and acidic residues" evidence="20">
    <location>
        <begin position="497"/>
        <end position="528"/>
    </location>
</feature>
<dbReference type="GO" id="GO:0006606">
    <property type="term" value="P:protein import into nucleus"/>
    <property type="evidence" value="ECO:0007669"/>
    <property type="project" value="TreeGrafter"/>
</dbReference>
<gene>
    <name evidence="22" type="ORF">RDWZM_008885</name>
</gene>
<evidence type="ECO:0000256" key="18">
    <source>
        <dbReference type="ARBA" id="ARBA00079437"/>
    </source>
</evidence>
<feature type="compositionally biased region" description="Basic residues" evidence="20">
    <location>
        <begin position="1337"/>
        <end position="1348"/>
    </location>
</feature>
<dbReference type="SMART" id="SM00547">
    <property type="entry name" value="ZnF_RBZ"/>
    <property type="match status" value="3"/>
</dbReference>
<feature type="domain" description="RanBP2-type" evidence="21">
    <location>
        <begin position="563"/>
        <end position="592"/>
    </location>
</feature>
<accession>A0A9Q0M0B7</accession>
<organism evidence="22 23">
    <name type="scientific">Blomia tropicalis</name>
    <name type="common">Mite</name>
    <dbReference type="NCBI Taxonomy" id="40697"/>
    <lineage>
        <taxon>Eukaryota</taxon>
        <taxon>Metazoa</taxon>
        <taxon>Ecdysozoa</taxon>
        <taxon>Arthropoda</taxon>
        <taxon>Chelicerata</taxon>
        <taxon>Arachnida</taxon>
        <taxon>Acari</taxon>
        <taxon>Acariformes</taxon>
        <taxon>Sarcoptiformes</taxon>
        <taxon>Astigmata</taxon>
        <taxon>Glycyphagoidea</taxon>
        <taxon>Echimyopodidae</taxon>
        <taxon>Blomia</taxon>
    </lineage>
</organism>
<keyword evidence="10" id="KW-0811">Translocation</keyword>
<feature type="compositionally biased region" description="Polar residues" evidence="20">
    <location>
        <begin position="81"/>
        <end position="94"/>
    </location>
</feature>
<keyword evidence="4" id="KW-0813">Transport</keyword>
<comment type="caution">
    <text evidence="22">The sequence shown here is derived from an EMBL/GenBank/DDBJ whole genome shotgun (WGS) entry which is preliminary data.</text>
</comment>
<dbReference type="GO" id="GO:0008270">
    <property type="term" value="F:zinc ion binding"/>
    <property type="evidence" value="ECO:0007669"/>
    <property type="project" value="UniProtKB-KW"/>
</dbReference>
<evidence type="ECO:0000256" key="17">
    <source>
        <dbReference type="ARBA" id="ARBA00078197"/>
    </source>
</evidence>
<comment type="similarity">
    <text evidence="15">Belongs to the NUP153 family.</text>
</comment>
<evidence type="ECO:0000256" key="13">
    <source>
        <dbReference type="ARBA" id="ARBA00023136"/>
    </source>
</evidence>
<evidence type="ECO:0000256" key="14">
    <source>
        <dbReference type="ARBA" id="ARBA00023242"/>
    </source>
</evidence>
<keyword evidence="11" id="KW-0238">DNA-binding</keyword>
<evidence type="ECO:0000256" key="6">
    <source>
        <dbReference type="ARBA" id="ARBA00022771"/>
    </source>
</evidence>
<keyword evidence="6 19" id="KW-0863">Zinc-finger</keyword>
<evidence type="ECO:0000256" key="8">
    <source>
        <dbReference type="ARBA" id="ARBA00022833"/>
    </source>
</evidence>
<dbReference type="GO" id="GO:0017056">
    <property type="term" value="F:structural constituent of nuclear pore"/>
    <property type="evidence" value="ECO:0007669"/>
    <property type="project" value="TreeGrafter"/>
</dbReference>
<evidence type="ECO:0000256" key="5">
    <source>
        <dbReference type="ARBA" id="ARBA00022723"/>
    </source>
</evidence>
<dbReference type="InterPro" id="IPR026054">
    <property type="entry name" value="Nucleoporin"/>
</dbReference>
<feature type="region of interest" description="Disordered" evidence="20">
    <location>
        <begin position="1328"/>
        <end position="1348"/>
    </location>
</feature>
<dbReference type="PANTHER" id="PTHR23193:SF23">
    <property type="entry name" value="NUCLEAR PORE COMPLEX PROTEIN NUP153"/>
    <property type="match status" value="1"/>
</dbReference>
<dbReference type="OMA" id="CCNTAKP"/>
<evidence type="ECO:0000256" key="16">
    <source>
        <dbReference type="ARBA" id="ARBA00068609"/>
    </source>
</evidence>
<evidence type="ECO:0000256" key="10">
    <source>
        <dbReference type="ARBA" id="ARBA00023010"/>
    </source>
</evidence>
<dbReference type="PROSITE" id="PS50199">
    <property type="entry name" value="ZF_RANBP2_2"/>
    <property type="match status" value="3"/>
</dbReference>
<evidence type="ECO:0000256" key="20">
    <source>
        <dbReference type="SAM" id="MobiDB-lite"/>
    </source>
</evidence>
<evidence type="ECO:0000256" key="1">
    <source>
        <dbReference type="ARBA" id="ARBA00001947"/>
    </source>
</evidence>
<feature type="compositionally biased region" description="Basic and acidic residues" evidence="20">
    <location>
        <begin position="367"/>
        <end position="379"/>
    </location>
</feature>
<evidence type="ECO:0000256" key="3">
    <source>
        <dbReference type="ARBA" id="ARBA00004567"/>
    </source>
</evidence>
<dbReference type="EMBL" id="JAPWDV010000003">
    <property type="protein sequence ID" value="KAJ6217728.1"/>
    <property type="molecule type" value="Genomic_DNA"/>
</dbReference>
<feature type="region of interest" description="Disordered" evidence="20">
    <location>
        <begin position="1"/>
        <end position="41"/>
    </location>
</feature>
<keyword evidence="13" id="KW-0472">Membrane</keyword>
<feature type="region of interest" description="Disordered" evidence="20">
    <location>
        <begin position="367"/>
        <end position="387"/>
    </location>
</feature>
<dbReference type="GO" id="GO:0008139">
    <property type="term" value="F:nuclear localization sequence binding"/>
    <property type="evidence" value="ECO:0007669"/>
    <property type="project" value="TreeGrafter"/>
</dbReference>
<evidence type="ECO:0000256" key="7">
    <source>
        <dbReference type="ARBA" id="ARBA00022816"/>
    </source>
</evidence>
<dbReference type="GO" id="GO:0031965">
    <property type="term" value="C:nuclear membrane"/>
    <property type="evidence" value="ECO:0007669"/>
    <property type="project" value="UniProtKB-SubCell"/>
</dbReference>
<dbReference type="GO" id="GO:0006405">
    <property type="term" value="P:RNA export from nucleus"/>
    <property type="evidence" value="ECO:0007669"/>
    <property type="project" value="TreeGrafter"/>
</dbReference>
<dbReference type="InterPro" id="IPR001876">
    <property type="entry name" value="Znf_RanBP2"/>
</dbReference>
<feature type="region of interest" description="Disordered" evidence="20">
    <location>
        <begin position="80"/>
        <end position="102"/>
    </location>
</feature>
<dbReference type="InterPro" id="IPR036443">
    <property type="entry name" value="Znf_RanBP2_sf"/>
</dbReference>
<dbReference type="GO" id="GO:0005643">
    <property type="term" value="C:nuclear pore"/>
    <property type="evidence" value="ECO:0007669"/>
    <property type="project" value="UniProtKB-SubCell"/>
</dbReference>
<keyword evidence="14" id="KW-0539">Nucleus</keyword>
<reference evidence="22" key="1">
    <citation type="submission" date="2022-12" db="EMBL/GenBank/DDBJ databases">
        <title>Genome assemblies of Blomia tropicalis.</title>
        <authorList>
            <person name="Cui Y."/>
        </authorList>
    </citation>
    <scope>NUCLEOTIDE SEQUENCE</scope>
    <source>
        <tissue evidence="22">Adult mites</tissue>
    </source>
</reference>
<keyword evidence="8" id="KW-0862">Zinc</keyword>
<evidence type="ECO:0000259" key="21">
    <source>
        <dbReference type="PROSITE" id="PS50199"/>
    </source>
</evidence>
<evidence type="ECO:0000256" key="9">
    <source>
        <dbReference type="ARBA" id="ARBA00022927"/>
    </source>
</evidence>
<dbReference type="SUPFAM" id="SSF90209">
    <property type="entry name" value="Ran binding protein zinc finger-like"/>
    <property type="match status" value="2"/>
</dbReference>
<dbReference type="OrthoDB" id="6437724at2759"/>
<evidence type="ECO:0000256" key="15">
    <source>
        <dbReference type="ARBA" id="ARBA00060842"/>
    </source>
</evidence>
<keyword evidence="5" id="KW-0479">Metal-binding</keyword>
<evidence type="ECO:0000256" key="2">
    <source>
        <dbReference type="ARBA" id="ARBA00004126"/>
    </source>
</evidence>
<evidence type="ECO:0000256" key="4">
    <source>
        <dbReference type="ARBA" id="ARBA00022448"/>
    </source>
</evidence>
<keyword evidence="23" id="KW-1185">Reference proteome</keyword>
<dbReference type="Gene3D" id="4.10.1060.10">
    <property type="entry name" value="Zinc finger, RanBP2-type"/>
    <property type="match status" value="2"/>
</dbReference>
<dbReference type="GO" id="GO:0003677">
    <property type="term" value="F:DNA binding"/>
    <property type="evidence" value="ECO:0007669"/>
    <property type="project" value="UniProtKB-KW"/>
</dbReference>
<dbReference type="PANTHER" id="PTHR23193">
    <property type="entry name" value="NUCLEAR PORE COMPLEX PROTEIN NUP"/>
    <property type="match status" value="1"/>
</dbReference>
<comment type="subcellular location">
    <subcellularLocation>
        <location evidence="2">Nucleus membrane</location>
    </subcellularLocation>
    <subcellularLocation>
        <location evidence="3">Nucleus</location>
        <location evidence="3">Nuclear pore complex</location>
    </subcellularLocation>
</comment>
<name>A0A9Q0M0B7_BLOTA</name>
<comment type="cofactor">
    <cofactor evidence="1">
        <name>Zn(2+)</name>
        <dbReference type="ChEBI" id="CHEBI:29105"/>
    </cofactor>
</comment>
<dbReference type="PROSITE" id="PS01358">
    <property type="entry name" value="ZF_RANBP2_1"/>
    <property type="match status" value="3"/>
</dbReference>
<dbReference type="GO" id="GO:0051028">
    <property type="term" value="P:mRNA transport"/>
    <property type="evidence" value="ECO:0007669"/>
    <property type="project" value="UniProtKB-KW"/>
</dbReference>
<evidence type="ECO:0000313" key="23">
    <source>
        <dbReference type="Proteomes" id="UP001142055"/>
    </source>
</evidence>
<evidence type="ECO:0000256" key="12">
    <source>
        <dbReference type="ARBA" id="ARBA00023132"/>
    </source>
</evidence>
<feature type="compositionally biased region" description="Polar residues" evidence="20">
    <location>
        <begin position="14"/>
        <end position="41"/>
    </location>
</feature>
<keyword evidence="12" id="KW-0906">Nuclear pore complex</keyword>
<feature type="domain" description="RanBP2-type" evidence="21">
    <location>
        <begin position="649"/>
        <end position="678"/>
    </location>
</feature>
<sequence length="1348" mass="146771">MSNDNGSAFERYSTIISNKTGSPSTINSLNQESTNGDLNEISQKPLTTTIIPLSDEPSETSLLSFNKRPYSSVKQLDLTKHSSNPCDVDNSSSNKRLKVNDDFKPSQNIGIIQSNPTSLYDSLRKSSSSPYSHLQRPSSRLSISSISSCSTTALGQNSRYIFATKANPSSQFFSKHQKDKNNLSTNEVVSGSAKSNFYTGKTTFGGANIRQSIRRHSTTPYALSRLNNVSVRSIEAKPSPYSKNINSNRAVNNEIQLSSVTQRVLESLEKAATPLTDAKRRFSSIAISTTRSPYHRLSNTPDDRFGRSSKLFDSPVPSVQNNGRCDVDFSYKPIKYILKTADDTDHKLVSDEIKKLNDIVSSEKLLENKNGEKNSEEQTKITQSKKSSTFGKITQRDVIKGRIFENNEHEDANETHFLDSLATVKPLSVPVTVVKPFALSGTCTISPKLSDNVDNLASPEDTSTEKPPNKLFQFSSIPKIGGFETFGTKLKSNEATPKFDESSNNKKTKEDLDGSWSDKFKPKGKEWELSSGSKPIVSETGKESSTNLNTNLSLFDQLKAKKNSSTWSCPTCCVDNEQSAETCIACEEPNPNKPKKVSSAVNSSDQFGFKFGAFSNPTSTQVTNSETKITPTETKIEPTSSLNHLFKKKSNLWSCPTCMIDNDPDVKACLSCEEPNPNFKGKSESTEFKFGQFSKPPVTSDESIIDNKTSTFNSVDNKANSSKWTCFYCKVHNDDNQQKCSECNKVKTLAATKDEVHKFYESQTFSFGFNNPALIADSKPNDNALSNKEPFKFHTPPLAKDLRDENELDNKKSLLVEKKTESSVKPNLFGDKVPSTFQFGSSTLQTEKSGEAKHVELSTTTSTVKFGENKFQISTEKPSFKFGLVSNTSPIVSHLSDDTIKSTTDTIKTTTNPTSTSSFSIVPDFNTKSTLTSIKSDNETSLKFPETSITTISSKNVPKNDSGKEQFISKLKDLNDSNQNLSEKKDDNTKNSLFNFEKSKPFSNLTSVPNSQPPATISNMFQFASNPSTTVTSNTLNFTFSSAPKTTESSTVSNSLFTFGATTTATTVSSTLPSTTSSTTLSLGSKNFNLGLPVSVPKIDIGPPVPNNSKVCISFSEANPVSSSGINSTAPPSIFTFGSQSTSSSVNETNSTKPDIKFNTNNFSANLPNKTTPSVPLFESSTVPMNFNFSSTAPNANTNSSSNTTLFSFGAKVENSNLVPSATPFNFQAPSLGATNPTPNSGFNFSQANPPPSSTFGGNLFGNSLTGQTPTQPQLATFGAPSFPQATASSAVNAVNPSVPFKFNAEPNLQTFVAPNLPGGNMFEFSATEQSSNQNRQIKKAKRRLRPL</sequence>
<evidence type="ECO:0000256" key="11">
    <source>
        <dbReference type="ARBA" id="ARBA00023125"/>
    </source>
</evidence>
<evidence type="ECO:0000256" key="19">
    <source>
        <dbReference type="PROSITE-ProRule" id="PRU00322"/>
    </source>
</evidence>
<dbReference type="Proteomes" id="UP001142055">
    <property type="component" value="Chromosome 3"/>
</dbReference>